<evidence type="ECO:0000256" key="2">
    <source>
        <dbReference type="ARBA" id="ARBA00022729"/>
    </source>
</evidence>
<evidence type="ECO:0000256" key="5">
    <source>
        <dbReference type="ARBA" id="ARBA00023180"/>
    </source>
</evidence>
<keyword evidence="3" id="KW-0472">Membrane</keyword>
<dbReference type="GO" id="GO:0005886">
    <property type="term" value="C:plasma membrane"/>
    <property type="evidence" value="ECO:0007669"/>
    <property type="project" value="TreeGrafter"/>
</dbReference>
<comment type="caution">
    <text evidence="7">The sequence shown here is derived from an EMBL/GenBank/DDBJ whole genome shotgun (WGS) entry which is preliminary data.</text>
</comment>
<reference evidence="7" key="1">
    <citation type="submission" date="2020-04" db="EMBL/GenBank/DDBJ databases">
        <authorList>
            <person name="Alioto T."/>
            <person name="Alioto T."/>
            <person name="Gomez Garrido J."/>
        </authorList>
    </citation>
    <scope>NUCLEOTIDE SEQUENCE</scope>
    <source>
        <strain evidence="7">A484AB</strain>
    </source>
</reference>
<keyword evidence="2" id="KW-0732">Signal</keyword>
<dbReference type="PROSITE" id="PS51551">
    <property type="entry name" value="EPHRIN_RBD_2"/>
    <property type="match status" value="1"/>
</dbReference>
<dbReference type="InterPro" id="IPR031328">
    <property type="entry name" value="Ephrin"/>
</dbReference>
<dbReference type="SUPFAM" id="SSF49503">
    <property type="entry name" value="Cupredoxins"/>
    <property type="match status" value="1"/>
</dbReference>
<sequence length="199" mass="22993">MDRKLCLSFLALVLFIREAHLTYYPTVFWTPTNCRFNLNKLNGEGYFIKVKYFSNMYFMCPHISIWAGKSDMSPHSRMMHENIILVDEESYKSCSIKNVTHAKTLLKCDADPVDDSAKYSKEHFASVQASPDKQCYNMGQHYYFISTSDGSAESLNHTEGGHCQTHHMKLHIYVCNENDTCKFEMPECPKETEQGNNQT</sequence>
<dbReference type="PANTHER" id="PTHR11304:SF29">
    <property type="entry name" value="EPHRIN"/>
    <property type="match status" value="1"/>
</dbReference>
<dbReference type="InterPro" id="IPR001799">
    <property type="entry name" value="Ephrin_RBD"/>
</dbReference>
<dbReference type="Proteomes" id="UP001152795">
    <property type="component" value="Unassembled WGS sequence"/>
</dbReference>
<evidence type="ECO:0000256" key="1">
    <source>
        <dbReference type="ARBA" id="ARBA00004370"/>
    </source>
</evidence>
<keyword evidence="8" id="KW-1185">Reference proteome</keyword>
<organism evidence="7 8">
    <name type="scientific">Paramuricea clavata</name>
    <name type="common">Red gorgonian</name>
    <name type="synonym">Violescent sea-whip</name>
    <dbReference type="NCBI Taxonomy" id="317549"/>
    <lineage>
        <taxon>Eukaryota</taxon>
        <taxon>Metazoa</taxon>
        <taxon>Cnidaria</taxon>
        <taxon>Anthozoa</taxon>
        <taxon>Octocorallia</taxon>
        <taxon>Malacalcyonacea</taxon>
        <taxon>Plexauridae</taxon>
        <taxon>Paramuricea</taxon>
    </lineage>
</organism>
<evidence type="ECO:0000256" key="4">
    <source>
        <dbReference type="ARBA" id="ARBA00023157"/>
    </source>
</evidence>
<dbReference type="AlphaFoldDB" id="A0A6S7KAR5"/>
<dbReference type="EMBL" id="CACRXK020030874">
    <property type="protein sequence ID" value="CAB4042806.1"/>
    <property type="molecule type" value="Genomic_DNA"/>
</dbReference>
<protein>
    <submittedName>
        <fullName evidence="7">Ephrin domain</fullName>
    </submittedName>
</protein>
<evidence type="ECO:0000256" key="3">
    <source>
        <dbReference type="ARBA" id="ARBA00023136"/>
    </source>
</evidence>
<comment type="subcellular location">
    <subcellularLocation>
        <location evidence="1">Membrane</location>
    </subcellularLocation>
</comment>
<dbReference type="Gene3D" id="2.60.40.420">
    <property type="entry name" value="Cupredoxins - blue copper proteins"/>
    <property type="match status" value="1"/>
</dbReference>
<dbReference type="Pfam" id="PF00812">
    <property type="entry name" value="Ephrin"/>
    <property type="match status" value="1"/>
</dbReference>
<dbReference type="GO" id="GO:0046875">
    <property type="term" value="F:ephrin receptor binding"/>
    <property type="evidence" value="ECO:0007669"/>
    <property type="project" value="TreeGrafter"/>
</dbReference>
<gene>
    <name evidence="7" type="ORF">PACLA_8A082239</name>
</gene>
<dbReference type="InterPro" id="IPR008972">
    <property type="entry name" value="Cupredoxin"/>
</dbReference>
<keyword evidence="5" id="KW-0325">Glycoprotein</keyword>
<dbReference type="OrthoDB" id="5987832at2759"/>
<proteinExistence type="inferred from homology"/>
<dbReference type="GO" id="GO:0048013">
    <property type="term" value="P:ephrin receptor signaling pathway"/>
    <property type="evidence" value="ECO:0007669"/>
    <property type="project" value="TreeGrafter"/>
</dbReference>
<keyword evidence="4" id="KW-1015">Disulfide bond</keyword>
<evidence type="ECO:0000256" key="6">
    <source>
        <dbReference type="PROSITE-ProRule" id="PRU00884"/>
    </source>
</evidence>
<evidence type="ECO:0000313" key="8">
    <source>
        <dbReference type="Proteomes" id="UP001152795"/>
    </source>
</evidence>
<name>A0A6S7KAR5_PARCT</name>
<comment type="similarity">
    <text evidence="6">Belongs to the ephrin family.</text>
</comment>
<comment type="caution">
    <text evidence="6">Lacks conserved residue(s) required for the propagation of feature annotation.</text>
</comment>
<evidence type="ECO:0000313" key="7">
    <source>
        <dbReference type="EMBL" id="CAB4042806.1"/>
    </source>
</evidence>
<accession>A0A6S7KAR5</accession>
<dbReference type="PANTHER" id="PTHR11304">
    <property type="entry name" value="EPHRIN"/>
    <property type="match status" value="1"/>
</dbReference>
<feature type="non-terminal residue" evidence="7">
    <location>
        <position position="199"/>
    </location>
</feature>
<dbReference type="GO" id="GO:0007411">
    <property type="term" value="P:axon guidance"/>
    <property type="evidence" value="ECO:0007669"/>
    <property type="project" value="TreeGrafter"/>
</dbReference>